<accession>A0ACB8G663</accession>
<evidence type="ECO:0000313" key="1">
    <source>
        <dbReference type="EMBL" id="KAH8014977.1"/>
    </source>
</evidence>
<comment type="caution">
    <text evidence="1">The sequence shown here is derived from an EMBL/GenBank/DDBJ whole genome shotgun (WGS) entry which is preliminary data.</text>
</comment>
<dbReference type="EMBL" id="CM037615">
    <property type="protein sequence ID" value="KAH8014977.1"/>
    <property type="molecule type" value="Genomic_DNA"/>
</dbReference>
<dbReference type="Proteomes" id="UP000827872">
    <property type="component" value="Linkage Group LG02"/>
</dbReference>
<name>A0ACB8G663_9SAUR</name>
<proteinExistence type="predicted"/>
<evidence type="ECO:0000313" key="2">
    <source>
        <dbReference type="Proteomes" id="UP000827872"/>
    </source>
</evidence>
<gene>
    <name evidence="1" type="primary">SYNE2_2</name>
    <name evidence="1" type="ORF">K3G42_032716</name>
</gene>
<keyword evidence="2" id="KW-1185">Reference proteome</keyword>
<protein>
    <submittedName>
        <fullName evidence="1">Nesprin-2</fullName>
    </submittedName>
</protein>
<reference evidence="1" key="1">
    <citation type="submission" date="2021-08" db="EMBL/GenBank/DDBJ databases">
        <title>The first chromosome-level gecko genome reveals the dynamic sex chromosomes of Neotropical dwarf geckos (Sphaerodactylidae: Sphaerodactylus).</title>
        <authorList>
            <person name="Pinto B.J."/>
            <person name="Keating S.E."/>
            <person name="Gamble T."/>
        </authorList>
    </citation>
    <scope>NUCLEOTIDE SEQUENCE</scope>
    <source>
        <strain evidence="1">TG3544</strain>
    </source>
</reference>
<sequence>MESKVLQSADISIEDMIDKLQKDCMEEINQFSENKLIPLKRMGSQLIKASNKSQVAEIDEKLNKINHHWQHLFDAFIGEDLVRKSWREELGFY</sequence>
<organism evidence="1 2">
    <name type="scientific">Sphaerodactylus townsendi</name>
    <dbReference type="NCBI Taxonomy" id="933632"/>
    <lineage>
        <taxon>Eukaryota</taxon>
        <taxon>Metazoa</taxon>
        <taxon>Chordata</taxon>
        <taxon>Craniata</taxon>
        <taxon>Vertebrata</taxon>
        <taxon>Euteleostomi</taxon>
        <taxon>Lepidosauria</taxon>
        <taxon>Squamata</taxon>
        <taxon>Bifurcata</taxon>
        <taxon>Gekkota</taxon>
        <taxon>Sphaerodactylidae</taxon>
        <taxon>Sphaerodactylus</taxon>
    </lineage>
</organism>